<sequence length="215" mass="24279">MLKFLKYTGMLLLLAAITVLFCNVYINRSAAAFLFDDKEKLPENEYGLVLGTSKYLVAGGINDFFSGRTQTAAELFHAKKIKKLIVSGYVDSPYYDEPAQIQKELLKLGVPDTVILLDTAGYRTFSSVQNLLNQPWDGQFTIISQKFHNQRAVFLARKAGIDAIGFNVPDKHSGRVIKPYLREMLAKVLAFWEALPIREKRLNDEKTTTVPIQDN</sequence>
<dbReference type="RefSeq" id="WP_282592796.1">
    <property type="nucleotide sequence ID" value="NZ_JAPAAF010000031.1"/>
</dbReference>
<proteinExistence type="predicted"/>
<dbReference type="Proteomes" id="UP001163821">
    <property type="component" value="Unassembled WGS sequence"/>
</dbReference>
<protein>
    <submittedName>
        <fullName evidence="2">YdcF family protein</fullName>
    </submittedName>
</protein>
<name>A0AA42C6R4_9BACT</name>
<organism evidence="2 3">
    <name type="scientific">Gaoshiqia sediminis</name>
    <dbReference type="NCBI Taxonomy" id="2986998"/>
    <lineage>
        <taxon>Bacteria</taxon>
        <taxon>Pseudomonadati</taxon>
        <taxon>Bacteroidota</taxon>
        <taxon>Bacteroidia</taxon>
        <taxon>Marinilabiliales</taxon>
        <taxon>Prolixibacteraceae</taxon>
        <taxon>Gaoshiqia</taxon>
    </lineage>
</organism>
<keyword evidence="3" id="KW-1185">Reference proteome</keyword>
<gene>
    <name evidence="2" type="ORF">N2K84_15790</name>
</gene>
<dbReference type="PANTHER" id="PTHR30336:SF6">
    <property type="entry name" value="INTEGRAL MEMBRANE PROTEIN"/>
    <property type="match status" value="1"/>
</dbReference>
<evidence type="ECO:0000259" key="1">
    <source>
        <dbReference type="Pfam" id="PF02698"/>
    </source>
</evidence>
<accession>A0AA42C6R4</accession>
<reference evidence="2" key="1">
    <citation type="submission" date="2022-10" db="EMBL/GenBank/DDBJ databases">
        <title>Gaoshiqiia sediminis gen. nov., sp. nov., isolated from coastal sediment.</title>
        <authorList>
            <person name="Yu W.X."/>
            <person name="Mu D.S."/>
            <person name="Du J.Z."/>
            <person name="Liang Y.Q."/>
        </authorList>
    </citation>
    <scope>NUCLEOTIDE SEQUENCE</scope>
    <source>
        <strain evidence="2">A06</strain>
    </source>
</reference>
<feature type="domain" description="DUF218" evidence="1">
    <location>
        <begin position="48"/>
        <end position="174"/>
    </location>
</feature>
<dbReference type="AlphaFoldDB" id="A0AA42C6R4"/>
<evidence type="ECO:0000313" key="2">
    <source>
        <dbReference type="EMBL" id="MCW0484203.1"/>
    </source>
</evidence>
<dbReference type="GO" id="GO:0005886">
    <property type="term" value="C:plasma membrane"/>
    <property type="evidence" value="ECO:0007669"/>
    <property type="project" value="TreeGrafter"/>
</dbReference>
<dbReference type="InterPro" id="IPR051599">
    <property type="entry name" value="Cell_Envelope_Assoc"/>
</dbReference>
<dbReference type="EMBL" id="JAPAAF010000031">
    <property type="protein sequence ID" value="MCW0484203.1"/>
    <property type="molecule type" value="Genomic_DNA"/>
</dbReference>
<evidence type="ECO:0000313" key="3">
    <source>
        <dbReference type="Proteomes" id="UP001163821"/>
    </source>
</evidence>
<dbReference type="Pfam" id="PF02698">
    <property type="entry name" value="DUF218"/>
    <property type="match status" value="1"/>
</dbReference>
<dbReference type="PANTHER" id="PTHR30336">
    <property type="entry name" value="INNER MEMBRANE PROTEIN, PROBABLE PERMEASE"/>
    <property type="match status" value="1"/>
</dbReference>
<dbReference type="CDD" id="cd06259">
    <property type="entry name" value="YdcF-like"/>
    <property type="match status" value="1"/>
</dbReference>
<comment type="caution">
    <text evidence="2">The sequence shown here is derived from an EMBL/GenBank/DDBJ whole genome shotgun (WGS) entry which is preliminary data.</text>
</comment>
<dbReference type="InterPro" id="IPR003848">
    <property type="entry name" value="DUF218"/>
</dbReference>